<evidence type="ECO:0000313" key="1">
    <source>
        <dbReference type="EMBL" id="GAA1665429.1"/>
    </source>
</evidence>
<dbReference type="PANTHER" id="PTHR22603">
    <property type="entry name" value="CHOLINE/ETHANOALAMINE KINASE"/>
    <property type="match status" value="1"/>
</dbReference>
<dbReference type="Gene3D" id="3.90.1200.10">
    <property type="match status" value="1"/>
</dbReference>
<name>A0ABN2G4Y6_9ACTN</name>
<dbReference type="PANTHER" id="PTHR22603:SF66">
    <property type="entry name" value="ETHANOLAMINE KINASE"/>
    <property type="match status" value="1"/>
</dbReference>
<sequence length="326" mass="36039">MEGPMTVPAPSSAAALDLDVAVSQSGWSLREVLSRLSCVSGTFDRVADLPGGLTNRNFRVTGADFDLVVRVSPADDSPLPIDRQAEHRNSRLAAATGVGAQVLEYLPGEGIMAVSYIPGRTLTEDDIRGGAYAERIAAACQRLHAGERFVNDFDMFVVQADYLRIIQERGFAIPDDYLSFAPAVERIRAALAAHPVPTVPCNNDLLAGNMIDDGTSIRLIDYEYGGNNDPCFELGNIWSESALDLEQLDRLVTAYYQGHQPDKVARARLLGLMSKYGWTLWAAIQHASSDLDFDFWSWGMEKYERARQEFTRDGFDRLLDQAARRT</sequence>
<organism evidence="1 2">
    <name type="scientific">Fodinicola feengrottensis</name>
    <dbReference type="NCBI Taxonomy" id="435914"/>
    <lineage>
        <taxon>Bacteria</taxon>
        <taxon>Bacillati</taxon>
        <taxon>Actinomycetota</taxon>
        <taxon>Actinomycetes</taxon>
        <taxon>Mycobacteriales</taxon>
        <taxon>Fodinicola</taxon>
    </lineage>
</organism>
<evidence type="ECO:0000313" key="2">
    <source>
        <dbReference type="Proteomes" id="UP001500618"/>
    </source>
</evidence>
<keyword evidence="2" id="KW-1185">Reference proteome</keyword>
<dbReference type="CDD" id="cd05151">
    <property type="entry name" value="ChoK-like"/>
    <property type="match status" value="1"/>
</dbReference>
<dbReference type="Proteomes" id="UP001500618">
    <property type="component" value="Unassembled WGS sequence"/>
</dbReference>
<dbReference type="Gene3D" id="3.30.200.20">
    <property type="entry name" value="Phosphorylase Kinase, domain 1"/>
    <property type="match status" value="1"/>
</dbReference>
<dbReference type="Pfam" id="PF01633">
    <property type="entry name" value="Choline_kinase"/>
    <property type="match status" value="1"/>
</dbReference>
<dbReference type="SUPFAM" id="SSF56112">
    <property type="entry name" value="Protein kinase-like (PK-like)"/>
    <property type="match status" value="1"/>
</dbReference>
<proteinExistence type="predicted"/>
<dbReference type="EMBL" id="BAAANY010000005">
    <property type="protein sequence ID" value="GAA1665429.1"/>
    <property type="molecule type" value="Genomic_DNA"/>
</dbReference>
<accession>A0ABN2G4Y6</accession>
<reference evidence="1 2" key="1">
    <citation type="journal article" date="2019" name="Int. J. Syst. Evol. Microbiol.">
        <title>The Global Catalogue of Microorganisms (GCM) 10K type strain sequencing project: providing services to taxonomists for standard genome sequencing and annotation.</title>
        <authorList>
            <consortium name="The Broad Institute Genomics Platform"/>
            <consortium name="The Broad Institute Genome Sequencing Center for Infectious Disease"/>
            <person name="Wu L."/>
            <person name="Ma J."/>
        </authorList>
    </citation>
    <scope>NUCLEOTIDE SEQUENCE [LARGE SCALE GENOMIC DNA]</scope>
    <source>
        <strain evidence="1 2">JCM 14718</strain>
    </source>
</reference>
<gene>
    <name evidence="1" type="ORF">GCM10009765_13730</name>
</gene>
<comment type="caution">
    <text evidence="1">The sequence shown here is derived from an EMBL/GenBank/DDBJ whole genome shotgun (WGS) entry which is preliminary data.</text>
</comment>
<protein>
    <submittedName>
        <fullName evidence="1">Phosphotransferase family protein</fullName>
    </submittedName>
</protein>
<dbReference type="InterPro" id="IPR011009">
    <property type="entry name" value="Kinase-like_dom_sf"/>
</dbReference>